<sequence length="632" mass="68395">MLSYLQSWKRLLPIVGVILFWIGHVGAAPPDYRALSLDDCLAIAREQNPALSASREKIQEMVADYEAARSKFFPRLVLTSYYNRQPPNRMAPGGMTALELFKREGYTGVTGKQLLFDGLKTYYNTQAAKFGIQAQKWEVHRTADEVAFAVSEAFYRVIEAKENLKVAEEALRERQEFAKLTQAFFDAGKVTRLDNYRAQSQVSEAEQGRVEAATAVLLAREILARTLGLNQQVQVDIKGQLPQEFSPVAEVALLWQEALKSNPEIKRLDLDIAQAQAAIKAARGGYFPEVSLQAASDVRHRDLGGTKQEWLAGIFMEYPFFEGGLTRAQVAKAASTYRQLLEKKRDRLNSLKADLTAAWKDLENSRQGVNTARQTLLTNAEAYASAVSLYRYGKAIALDVLTAQVELTRARLSLISYQAAYGIARARLQQLIGREPATVAVIRPRRKANEAPGGSKTNYYRRRWSVFVAFFGLLADSPSSVRSGDKSATGGYSGGGTGAGHGPIQGPGGSEQQDHRDSRETLCGPGGLGKKGPAPGGTGYGGAQGPAGCRPGRPESGPKGLGPSPGDPGQGPSQPSLGPEQLSSGSGGLQRRLYLPGGHGHHQRGFEGCGGRDGGSPSQCGGQRSRRSASRR</sequence>
<evidence type="ECO:0000256" key="8">
    <source>
        <dbReference type="ARBA" id="ARBA00048313"/>
    </source>
</evidence>
<keyword evidence="5" id="KW-0812">Transmembrane</keyword>
<evidence type="ECO:0000256" key="7">
    <source>
        <dbReference type="ARBA" id="ARBA00023237"/>
    </source>
</evidence>
<keyword evidence="7" id="KW-0998">Cell outer membrane</keyword>
<dbReference type="PANTHER" id="PTHR30026">
    <property type="entry name" value="OUTER MEMBRANE PROTEIN TOLC"/>
    <property type="match status" value="1"/>
</dbReference>
<dbReference type="GO" id="GO:0015562">
    <property type="term" value="F:efflux transmembrane transporter activity"/>
    <property type="evidence" value="ECO:0007669"/>
    <property type="project" value="InterPro"/>
</dbReference>
<keyword evidence="6" id="KW-0472">Membrane</keyword>
<protein>
    <submittedName>
        <fullName evidence="10">TolC family protein</fullName>
    </submittedName>
</protein>
<feature type="compositionally biased region" description="Gly residues" evidence="9">
    <location>
        <begin position="524"/>
        <end position="545"/>
    </location>
</feature>
<comment type="catalytic activity">
    <reaction evidence="8">
        <text>(S)-malate + NAD(+) = oxaloacetate + NADH + H(+)</text>
        <dbReference type="Rhea" id="RHEA:21432"/>
        <dbReference type="ChEBI" id="CHEBI:15378"/>
        <dbReference type="ChEBI" id="CHEBI:15589"/>
        <dbReference type="ChEBI" id="CHEBI:16452"/>
        <dbReference type="ChEBI" id="CHEBI:57540"/>
        <dbReference type="ChEBI" id="CHEBI:57945"/>
        <dbReference type="EC" id="1.1.1.37"/>
    </reaction>
</comment>
<feature type="compositionally biased region" description="Low complexity" evidence="9">
    <location>
        <begin position="570"/>
        <end position="579"/>
    </location>
</feature>
<evidence type="ECO:0000313" key="10">
    <source>
        <dbReference type="EMBL" id="HGB13809.1"/>
    </source>
</evidence>
<name>A0A7C3WG71_9BACT</name>
<dbReference type="GO" id="GO:0009279">
    <property type="term" value="C:cell outer membrane"/>
    <property type="evidence" value="ECO:0007669"/>
    <property type="project" value="UniProtKB-SubCell"/>
</dbReference>
<keyword evidence="3" id="KW-0813">Transport</keyword>
<dbReference type="Gene3D" id="1.20.1600.10">
    <property type="entry name" value="Outer membrane efflux proteins (OEP)"/>
    <property type="match status" value="1"/>
</dbReference>
<dbReference type="InterPro" id="IPR003423">
    <property type="entry name" value="OMP_efflux"/>
</dbReference>
<evidence type="ECO:0000256" key="5">
    <source>
        <dbReference type="ARBA" id="ARBA00022692"/>
    </source>
</evidence>
<dbReference type="GO" id="GO:0015288">
    <property type="term" value="F:porin activity"/>
    <property type="evidence" value="ECO:0007669"/>
    <property type="project" value="TreeGrafter"/>
</dbReference>
<dbReference type="EMBL" id="DTHB01000016">
    <property type="protein sequence ID" value="HGB13809.1"/>
    <property type="molecule type" value="Genomic_DNA"/>
</dbReference>
<reference evidence="10" key="1">
    <citation type="journal article" date="2020" name="mSystems">
        <title>Genome- and Community-Level Interaction Insights into Carbon Utilization and Element Cycling Functions of Hydrothermarchaeota in Hydrothermal Sediment.</title>
        <authorList>
            <person name="Zhou Z."/>
            <person name="Liu Y."/>
            <person name="Xu W."/>
            <person name="Pan J."/>
            <person name="Luo Z.H."/>
            <person name="Li M."/>
        </authorList>
    </citation>
    <scope>NUCLEOTIDE SEQUENCE [LARGE SCALE GENOMIC DNA]</scope>
    <source>
        <strain evidence="10">SpSt-776</strain>
    </source>
</reference>
<feature type="compositionally biased region" description="Gly residues" evidence="9">
    <location>
        <begin position="491"/>
        <end position="509"/>
    </location>
</feature>
<gene>
    <name evidence="10" type="ORF">ENV62_01015</name>
</gene>
<organism evidence="10">
    <name type="scientific">Desulfobacca acetoxidans</name>
    <dbReference type="NCBI Taxonomy" id="60893"/>
    <lineage>
        <taxon>Bacteria</taxon>
        <taxon>Pseudomonadati</taxon>
        <taxon>Thermodesulfobacteriota</taxon>
        <taxon>Desulfobaccia</taxon>
        <taxon>Desulfobaccales</taxon>
        <taxon>Desulfobaccaceae</taxon>
        <taxon>Desulfobacca</taxon>
    </lineage>
</organism>
<dbReference type="AlphaFoldDB" id="A0A7C3WG71"/>
<dbReference type="SUPFAM" id="SSF56954">
    <property type="entry name" value="Outer membrane efflux proteins (OEP)"/>
    <property type="match status" value="1"/>
</dbReference>
<accession>A0A7C3WG71</accession>
<feature type="region of interest" description="Disordered" evidence="9">
    <location>
        <begin position="478"/>
        <end position="632"/>
    </location>
</feature>
<dbReference type="GO" id="GO:0030060">
    <property type="term" value="F:L-malate dehydrogenase (NAD+) activity"/>
    <property type="evidence" value="ECO:0007669"/>
    <property type="project" value="UniProtKB-EC"/>
</dbReference>
<evidence type="ECO:0000256" key="6">
    <source>
        <dbReference type="ARBA" id="ARBA00023136"/>
    </source>
</evidence>
<dbReference type="Pfam" id="PF02321">
    <property type="entry name" value="OEP"/>
    <property type="match status" value="2"/>
</dbReference>
<evidence type="ECO:0000256" key="9">
    <source>
        <dbReference type="SAM" id="MobiDB-lite"/>
    </source>
</evidence>
<evidence type="ECO:0000256" key="1">
    <source>
        <dbReference type="ARBA" id="ARBA00004442"/>
    </source>
</evidence>
<comment type="similarity">
    <text evidence="2">Belongs to the outer membrane factor (OMF) (TC 1.B.17) family.</text>
</comment>
<evidence type="ECO:0000256" key="4">
    <source>
        <dbReference type="ARBA" id="ARBA00022452"/>
    </source>
</evidence>
<proteinExistence type="inferred from homology"/>
<dbReference type="PANTHER" id="PTHR30026:SF20">
    <property type="entry name" value="OUTER MEMBRANE PROTEIN TOLC"/>
    <property type="match status" value="1"/>
</dbReference>
<dbReference type="GO" id="GO:1990281">
    <property type="term" value="C:efflux pump complex"/>
    <property type="evidence" value="ECO:0007669"/>
    <property type="project" value="TreeGrafter"/>
</dbReference>
<evidence type="ECO:0000256" key="3">
    <source>
        <dbReference type="ARBA" id="ARBA00022448"/>
    </source>
</evidence>
<evidence type="ECO:0000256" key="2">
    <source>
        <dbReference type="ARBA" id="ARBA00007613"/>
    </source>
</evidence>
<dbReference type="GO" id="GO:0006108">
    <property type="term" value="P:malate metabolic process"/>
    <property type="evidence" value="ECO:0007669"/>
    <property type="project" value="InterPro"/>
</dbReference>
<dbReference type="InterPro" id="IPR001252">
    <property type="entry name" value="Malate_DH_AS"/>
</dbReference>
<keyword evidence="4" id="KW-1134">Transmembrane beta strand</keyword>
<comment type="caution">
    <text evidence="10">The sequence shown here is derived from an EMBL/GenBank/DDBJ whole genome shotgun (WGS) entry which is preliminary data.</text>
</comment>
<dbReference type="PROSITE" id="PS00068">
    <property type="entry name" value="MDH"/>
    <property type="match status" value="1"/>
</dbReference>
<dbReference type="InterPro" id="IPR051906">
    <property type="entry name" value="TolC-like"/>
</dbReference>
<comment type="subcellular location">
    <subcellularLocation>
        <location evidence="1">Cell outer membrane</location>
    </subcellularLocation>
</comment>